<evidence type="ECO:0000256" key="14">
    <source>
        <dbReference type="SAM" id="Phobius"/>
    </source>
</evidence>
<accession>A0ABU0YLX0</accession>
<dbReference type="Proteomes" id="UP001230156">
    <property type="component" value="Unassembled WGS sequence"/>
</dbReference>
<evidence type="ECO:0000256" key="4">
    <source>
        <dbReference type="ARBA" id="ARBA00021581"/>
    </source>
</evidence>
<comment type="similarity">
    <text evidence="2">Belongs to the UppP family.</text>
</comment>
<evidence type="ECO:0000256" key="10">
    <source>
        <dbReference type="ARBA" id="ARBA00023251"/>
    </source>
</evidence>
<dbReference type="EC" id="3.6.1.27" evidence="3"/>
<feature type="transmembrane region" description="Helical" evidence="14">
    <location>
        <begin position="34"/>
        <end position="52"/>
    </location>
</feature>
<evidence type="ECO:0000256" key="3">
    <source>
        <dbReference type="ARBA" id="ARBA00012374"/>
    </source>
</evidence>
<dbReference type="PANTHER" id="PTHR30622">
    <property type="entry name" value="UNDECAPRENYL-DIPHOSPHATASE"/>
    <property type="match status" value="1"/>
</dbReference>
<evidence type="ECO:0000256" key="8">
    <source>
        <dbReference type="ARBA" id="ARBA00022989"/>
    </source>
</evidence>
<evidence type="ECO:0000313" key="15">
    <source>
        <dbReference type="EMBL" id="MDQ7248705.1"/>
    </source>
</evidence>
<comment type="caution">
    <text evidence="15">The sequence shown here is derived from an EMBL/GenBank/DDBJ whole genome shotgun (WGS) entry which is preliminary data.</text>
</comment>
<feature type="transmembrane region" description="Helical" evidence="14">
    <location>
        <begin position="211"/>
        <end position="231"/>
    </location>
</feature>
<comment type="catalytic activity">
    <reaction evidence="13">
        <text>di-trans,octa-cis-undecaprenyl diphosphate + H2O = di-trans,octa-cis-undecaprenyl phosphate + phosphate + H(+)</text>
        <dbReference type="Rhea" id="RHEA:28094"/>
        <dbReference type="ChEBI" id="CHEBI:15377"/>
        <dbReference type="ChEBI" id="CHEBI:15378"/>
        <dbReference type="ChEBI" id="CHEBI:43474"/>
        <dbReference type="ChEBI" id="CHEBI:58405"/>
        <dbReference type="ChEBI" id="CHEBI:60392"/>
        <dbReference type="EC" id="3.6.1.27"/>
    </reaction>
</comment>
<evidence type="ECO:0000256" key="5">
    <source>
        <dbReference type="ARBA" id="ARBA00022475"/>
    </source>
</evidence>
<evidence type="ECO:0000256" key="9">
    <source>
        <dbReference type="ARBA" id="ARBA00023136"/>
    </source>
</evidence>
<keyword evidence="6 14" id="KW-0812">Transmembrane</keyword>
<sequence length="264" mass="28414">MAILRGVSEILPIDPDAHFALIARLFCWTDGGHLIAASGALGLLAALVLYLWRDVLQMARSFLRVLRGKRDPGAAIILHLLAASVPAFLITFGLRGLLDVTIREPIYIAVLLVAFGVVLYAADQAGLTVRRVQQMNLRQALIIGVFQGLAVLPGVSRIGIVITVARTLGYERPDAARFALLLSIPWMLASGLYSAWAGIAAGESLERDTALLTVVVAGIAGFLAIAFLTYWVRRGGFTLFALYRVALGGALIYALYRLPTLVCT</sequence>
<keyword evidence="5" id="KW-1003">Cell membrane</keyword>
<feature type="transmembrane region" description="Helical" evidence="14">
    <location>
        <begin position="141"/>
        <end position="165"/>
    </location>
</feature>
<organism evidence="15 16">
    <name type="scientific">Dongia sedimenti</name>
    <dbReference type="NCBI Taxonomy" id="3064282"/>
    <lineage>
        <taxon>Bacteria</taxon>
        <taxon>Pseudomonadati</taxon>
        <taxon>Pseudomonadota</taxon>
        <taxon>Alphaproteobacteria</taxon>
        <taxon>Rhodospirillales</taxon>
        <taxon>Dongiaceae</taxon>
        <taxon>Dongia</taxon>
    </lineage>
</organism>
<protein>
    <recommendedName>
        <fullName evidence="4">Undecaprenyl-diphosphatase</fullName>
        <ecNumber evidence="3">3.6.1.27</ecNumber>
    </recommendedName>
    <alternativeName>
        <fullName evidence="12">Bacitracin resistance protein</fullName>
    </alternativeName>
    <alternativeName>
        <fullName evidence="11">Undecaprenyl pyrophosphate phosphatase</fullName>
    </alternativeName>
</protein>
<comment type="subcellular location">
    <subcellularLocation>
        <location evidence="1">Cell membrane</location>
        <topology evidence="1">Multi-pass membrane protein</topology>
    </subcellularLocation>
</comment>
<evidence type="ECO:0000256" key="11">
    <source>
        <dbReference type="ARBA" id="ARBA00032707"/>
    </source>
</evidence>
<feature type="transmembrane region" description="Helical" evidence="14">
    <location>
        <begin position="73"/>
        <end position="94"/>
    </location>
</feature>
<keyword evidence="8 14" id="KW-1133">Transmembrane helix</keyword>
<keyword evidence="10" id="KW-0046">Antibiotic resistance</keyword>
<dbReference type="Pfam" id="PF02673">
    <property type="entry name" value="BacA"/>
    <property type="match status" value="1"/>
</dbReference>
<dbReference type="InterPro" id="IPR003824">
    <property type="entry name" value="UppP"/>
</dbReference>
<keyword evidence="7" id="KW-0378">Hydrolase</keyword>
<dbReference type="EMBL" id="JAUYVI010000004">
    <property type="protein sequence ID" value="MDQ7248705.1"/>
    <property type="molecule type" value="Genomic_DNA"/>
</dbReference>
<feature type="transmembrane region" description="Helical" evidence="14">
    <location>
        <begin position="237"/>
        <end position="256"/>
    </location>
</feature>
<evidence type="ECO:0000256" key="1">
    <source>
        <dbReference type="ARBA" id="ARBA00004651"/>
    </source>
</evidence>
<evidence type="ECO:0000256" key="12">
    <source>
        <dbReference type="ARBA" id="ARBA00032932"/>
    </source>
</evidence>
<dbReference type="RefSeq" id="WP_379956189.1">
    <property type="nucleotide sequence ID" value="NZ_JAUYVI010000004.1"/>
</dbReference>
<keyword evidence="16" id="KW-1185">Reference proteome</keyword>
<keyword evidence="9 14" id="KW-0472">Membrane</keyword>
<dbReference type="PANTHER" id="PTHR30622:SF4">
    <property type="entry name" value="UNDECAPRENYL-DIPHOSPHATASE"/>
    <property type="match status" value="1"/>
</dbReference>
<evidence type="ECO:0000256" key="6">
    <source>
        <dbReference type="ARBA" id="ARBA00022692"/>
    </source>
</evidence>
<evidence type="ECO:0000256" key="13">
    <source>
        <dbReference type="ARBA" id="ARBA00047594"/>
    </source>
</evidence>
<gene>
    <name evidence="15" type="ORF">Q8A70_13550</name>
</gene>
<feature type="transmembrane region" description="Helical" evidence="14">
    <location>
        <begin position="106"/>
        <end position="129"/>
    </location>
</feature>
<evidence type="ECO:0000256" key="2">
    <source>
        <dbReference type="ARBA" id="ARBA00010621"/>
    </source>
</evidence>
<name>A0ABU0YLX0_9PROT</name>
<feature type="transmembrane region" description="Helical" evidence="14">
    <location>
        <begin position="177"/>
        <end position="199"/>
    </location>
</feature>
<evidence type="ECO:0000313" key="16">
    <source>
        <dbReference type="Proteomes" id="UP001230156"/>
    </source>
</evidence>
<evidence type="ECO:0000256" key="7">
    <source>
        <dbReference type="ARBA" id="ARBA00022801"/>
    </source>
</evidence>
<proteinExistence type="inferred from homology"/>
<reference evidence="16" key="1">
    <citation type="submission" date="2023-08" db="EMBL/GenBank/DDBJ databases">
        <title>Rhodospirillaceae gen. nov., a novel taxon isolated from the Yangtze River Yuezi River estuary sludge.</title>
        <authorList>
            <person name="Ruan L."/>
        </authorList>
    </citation>
    <scope>NUCLEOTIDE SEQUENCE [LARGE SCALE GENOMIC DNA]</scope>
    <source>
        <strain evidence="16">R-7</strain>
    </source>
</reference>